<evidence type="ECO:0000256" key="1">
    <source>
        <dbReference type="ARBA" id="ARBA00006987"/>
    </source>
</evidence>
<dbReference type="PANTHER" id="PTHR42928">
    <property type="entry name" value="TRICARBOXYLATE-BINDING PROTEIN"/>
    <property type="match status" value="1"/>
</dbReference>
<reference evidence="3 4" key="1">
    <citation type="submission" date="2017-09" db="EMBL/GenBank/DDBJ databases">
        <title>The diverse metabolic capabilities of V. boronicumulans make it an excellent choice for continued studies on novel biodegradation.</title>
        <authorList>
            <person name="Sun S."/>
        </authorList>
    </citation>
    <scope>NUCLEOTIDE SEQUENCE [LARGE SCALE GENOMIC DNA]</scope>
    <source>
        <strain evidence="3 4">J1</strain>
    </source>
</reference>
<evidence type="ECO:0000256" key="2">
    <source>
        <dbReference type="SAM" id="SignalP"/>
    </source>
</evidence>
<dbReference type="SUPFAM" id="SSF53850">
    <property type="entry name" value="Periplasmic binding protein-like II"/>
    <property type="match status" value="1"/>
</dbReference>
<comment type="similarity">
    <text evidence="1">Belongs to the UPF0065 (bug) family.</text>
</comment>
<dbReference type="Proteomes" id="UP000217154">
    <property type="component" value="Chromosome"/>
</dbReference>
<evidence type="ECO:0000313" key="3">
    <source>
        <dbReference type="EMBL" id="ATA56483.1"/>
    </source>
</evidence>
<dbReference type="Gene3D" id="3.40.190.150">
    <property type="entry name" value="Bordetella uptake gene, domain 1"/>
    <property type="match status" value="1"/>
</dbReference>
<sequence length="327" mass="34675">MKKTHNILRRLKPWAAALAAAPLLAHAWTNKPVRIVVPAPAGGTMDVVARVLSDAISAEIGQPVIVDNKPGAGGAIGVQALNSAPPDGQTIMFMVSNILTEIPLVMKTSFDPVKDVKPVTMVARSAMVLVSAPSVPANDLKGLIAYLKTGKGSPGSYASYSAGTSSHYAGAIFARKAGLDLQHVPFPGSPPALQNLMGSQVDILFDGIVTSLPLIKAGKVKVFGVGAKTRLAQLPDVPTMAEQGFDEIDFSNWAGAIVSAKMPDDLVKRINAVLTKAASSPKVRERLIAQNFVPMTSESPEQLAKITHDEYERNARIVKTYNIQLNQ</sequence>
<dbReference type="InterPro" id="IPR042100">
    <property type="entry name" value="Bug_dom1"/>
</dbReference>
<proteinExistence type="inferred from homology"/>
<dbReference type="InterPro" id="IPR005064">
    <property type="entry name" value="BUG"/>
</dbReference>
<name>A0A250DRA8_9BURK</name>
<dbReference type="EMBL" id="CP023284">
    <property type="protein sequence ID" value="ATA56483.1"/>
    <property type="molecule type" value="Genomic_DNA"/>
</dbReference>
<dbReference type="CDD" id="cd07012">
    <property type="entry name" value="PBP2_Bug_TTT"/>
    <property type="match status" value="1"/>
</dbReference>
<dbReference type="Pfam" id="PF03401">
    <property type="entry name" value="TctC"/>
    <property type="match status" value="1"/>
</dbReference>
<accession>A0A250DRA8</accession>
<dbReference type="KEGG" id="vbo:CKY39_27025"/>
<feature type="chain" id="PRO_5013077848" evidence="2">
    <location>
        <begin position="28"/>
        <end position="327"/>
    </location>
</feature>
<feature type="signal peptide" evidence="2">
    <location>
        <begin position="1"/>
        <end position="27"/>
    </location>
</feature>
<keyword evidence="2" id="KW-0732">Signal</keyword>
<evidence type="ECO:0000313" key="4">
    <source>
        <dbReference type="Proteomes" id="UP000217154"/>
    </source>
</evidence>
<dbReference type="RefSeq" id="WP_095746621.1">
    <property type="nucleotide sequence ID" value="NZ_CP023284.1"/>
</dbReference>
<gene>
    <name evidence="3" type="ORF">CKY39_27025</name>
</gene>
<organism evidence="3 4">
    <name type="scientific">Variovorax boronicumulans</name>
    <dbReference type="NCBI Taxonomy" id="436515"/>
    <lineage>
        <taxon>Bacteria</taxon>
        <taxon>Pseudomonadati</taxon>
        <taxon>Pseudomonadota</taxon>
        <taxon>Betaproteobacteria</taxon>
        <taxon>Burkholderiales</taxon>
        <taxon>Comamonadaceae</taxon>
        <taxon>Variovorax</taxon>
    </lineage>
</organism>
<dbReference type="PIRSF" id="PIRSF017082">
    <property type="entry name" value="YflP"/>
    <property type="match status" value="1"/>
</dbReference>
<protein>
    <submittedName>
        <fullName evidence="3">ABC transporter substrate-binding protein</fullName>
    </submittedName>
</protein>
<dbReference type="PANTHER" id="PTHR42928:SF5">
    <property type="entry name" value="BLR1237 PROTEIN"/>
    <property type="match status" value="1"/>
</dbReference>
<dbReference type="Gene3D" id="3.40.190.10">
    <property type="entry name" value="Periplasmic binding protein-like II"/>
    <property type="match status" value="1"/>
</dbReference>
<dbReference type="AlphaFoldDB" id="A0A250DRA8"/>